<evidence type="ECO:0000313" key="1">
    <source>
        <dbReference type="Proteomes" id="UP000887576"/>
    </source>
</evidence>
<accession>A0AC34QZY1</accession>
<dbReference type="Proteomes" id="UP000887576">
    <property type="component" value="Unplaced"/>
</dbReference>
<organism evidence="1 2">
    <name type="scientific">Panagrolaimus sp. JU765</name>
    <dbReference type="NCBI Taxonomy" id="591449"/>
    <lineage>
        <taxon>Eukaryota</taxon>
        <taxon>Metazoa</taxon>
        <taxon>Ecdysozoa</taxon>
        <taxon>Nematoda</taxon>
        <taxon>Chromadorea</taxon>
        <taxon>Rhabditida</taxon>
        <taxon>Tylenchina</taxon>
        <taxon>Panagrolaimomorpha</taxon>
        <taxon>Panagrolaimoidea</taxon>
        <taxon>Panagrolaimidae</taxon>
        <taxon>Panagrolaimus</taxon>
    </lineage>
</organism>
<name>A0AC34QZY1_9BILA</name>
<evidence type="ECO:0000313" key="2">
    <source>
        <dbReference type="WBParaSite" id="JU765_v2.g2086.t1"/>
    </source>
</evidence>
<protein>
    <submittedName>
        <fullName evidence="2">Uncharacterized protein</fullName>
    </submittedName>
</protein>
<sequence>MTGFGTSSATSVWKEDRLHYDEWRHPVGLHPPVFIRPVVLPRTAGRRQNLCFSFTGGVLSKPDPVSSRMLAHTAPRRHELFQRNLHRVDVGAGDAARHGLSSGQQPEAAARIRRDSVNDGTARPVSNARNSKILADRKK</sequence>
<reference evidence="2" key="1">
    <citation type="submission" date="2022-11" db="UniProtKB">
        <authorList>
            <consortium name="WormBaseParasite"/>
        </authorList>
    </citation>
    <scope>IDENTIFICATION</scope>
</reference>
<proteinExistence type="predicted"/>
<dbReference type="WBParaSite" id="JU765_v2.g2086.t1">
    <property type="protein sequence ID" value="JU765_v2.g2086.t1"/>
    <property type="gene ID" value="JU765_v2.g2086"/>
</dbReference>